<dbReference type="CDD" id="cd02796">
    <property type="entry name" value="tRNA_bind_bactPheRS"/>
    <property type="match status" value="1"/>
</dbReference>
<dbReference type="InterPro" id="IPR045060">
    <property type="entry name" value="Phe-tRNA-ligase_IIc_bsu"/>
</dbReference>
<comment type="subunit">
    <text evidence="4">Tetramer of two alpha and two beta subunits.</text>
</comment>
<sequence>MKFPLSWLREHLDTDATLAAISTTLSAIGIEVEGIEDPAAKLGSFRIARVIEAVQHPNADRLRQLRVDVGDGRELSVVCGAPNARTGMKGVLAVPGDFIPGTGITLKLGEIRGVKSEAMMLSSREMGLGDDHSGIVDLPEDAPLGESYVKWAGLDDPVIEIKVTPNRGDALSVRGIARDLAAAGLGTLKAWEVAPVAGSYPSPLAWRIADPRACQWVLGRAVRGVKNGPSPKWLQDRLVAIGLRPISALVDITNYFTFAVGRPLHVFDVSKVAGAELTMRMAQPGEELLALNGKTYTLTEEDSVIADARGAEALGGIIGGEHSGCDENTSECFIECALFDPVRIALSGRRHDVRTDARSRFERGIDPALLPKALEAATRMILDLCGGEASEISEAGAEPAWQREATLRFARVRDLGGLELDEAEVVGRLERLGFTVARRTAEAVTVAVPSWRNDIAGHGALAQDPSLPADRARIAAEGCAEIEPECDLVEEVLRLGGLDAVPAVSLPVTSAVPRPALSPKQVRAALARRVLAARGMQDCVTYGFLDRATAALFGETPDALHLENPIASDLDQMRPTPVASLAMAAARNAARGFGDVALGEIGGAYRDPAAGLSQLAVAAGLRAGQTAANWAAPARPVDALDAKGDALAVLTALGVPMAAVMLTTDAPGFYHPGRSGVLRQGPKTVLATFGELHPRVAKALGLAGPVVAFEVFLDAIAEPKRRKKGLPDLPAFQPLKRDFAFVVDASVPAEQVLRAARNADKTLVTDVTLFDRYAGDRMAEGKISLAIQATLQPRERTLTDAEIEAVTARIVAAVAKATGAVLRG</sequence>
<dbReference type="HAMAP" id="MF_00283">
    <property type="entry name" value="Phe_tRNA_synth_beta1"/>
    <property type="match status" value="1"/>
</dbReference>
<protein>
    <recommendedName>
        <fullName evidence="4">Phenylalanine--tRNA ligase beta subunit</fullName>
        <ecNumber evidence="4">6.1.1.20</ecNumber>
    </recommendedName>
    <alternativeName>
        <fullName evidence="4">Phenylalanyl-tRNA synthetase beta subunit</fullName>
        <shortName evidence="4">PheRS</shortName>
    </alternativeName>
</protein>
<accession>A0ABS6HDI8</accession>
<dbReference type="PROSITE" id="PS51483">
    <property type="entry name" value="B5"/>
    <property type="match status" value="1"/>
</dbReference>
<evidence type="ECO:0000313" key="9">
    <source>
        <dbReference type="EMBL" id="MBU8545738.1"/>
    </source>
</evidence>
<keyword evidence="4" id="KW-0547">Nucleotide-binding</keyword>
<dbReference type="InterPro" id="IPR005147">
    <property type="entry name" value="tRNA_synthase_B5-dom"/>
</dbReference>
<feature type="binding site" evidence="4">
    <location>
        <position position="454"/>
    </location>
    <ligand>
        <name>Mg(2+)</name>
        <dbReference type="ChEBI" id="CHEBI:18420"/>
        <note>shared with alpha subunit</note>
    </ligand>
</feature>
<comment type="cofactor">
    <cofactor evidence="4">
        <name>Mg(2+)</name>
        <dbReference type="ChEBI" id="CHEBI:18420"/>
    </cofactor>
    <text evidence="4">Binds 2 magnesium ions per tetramer.</text>
</comment>
<dbReference type="PANTHER" id="PTHR10947:SF0">
    <property type="entry name" value="PHENYLALANINE--TRNA LIGASE BETA SUBUNIT"/>
    <property type="match status" value="1"/>
</dbReference>
<dbReference type="SMART" id="SM00873">
    <property type="entry name" value="B3_4"/>
    <property type="match status" value="1"/>
</dbReference>
<keyword evidence="4" id="KW-0030">Aminoacyl-tRNA synthetase</keyword>
<feature type="binding site" evidence="4">
    <location>
        <position position="490"/>
    </location>
    <ligand>
        <name>Mg(2+)</name>
        <dbReference type="ChEBI" id="CHEBI:18420"/>
        <note>shared with alpha subunit</note>
    </ligand>
</feature>
<keyword evidence="3 5" id="KW-0694">RNA-binding</keyword>
<organism evidence="9 10">
    <name type="scientific">Falsiroseomonas oleicola</name>
    <dbReference type="NCBI Taxonomy" id="2801474"/>
    <lineage>
        <taxon>Bacteria</taxon>
        <taxon>Pseudomonadati</taxon>
        <taxon>Pseudomonadota</taxon>
        <taxon>Alphaproteobacteria</taxon>
        <taxon>Acetobacterales</taxon>
        <taxon>Roseomonadaceae</taxon>
        <taxon>Falsiroseomonas</taxon>
    </lineage>
</organism>
<evidence type="ECO:0000313" key="10">
    <source>
        <dbReference type="Proteomes" id="UP000689967"/>
    </source>
</evidence>
<dbReference type="PROSITE" id="PS50886">
    <property type="entry name" value="TRBD"/>
    <property type="match status" value="1"/>
</dbReference>
<feature type="domain" description="TRNA-binding" evidence="6">
    <location>
        <begin position="39"/>
        <end position="149"/>
    </location>
</feature>
<feature type="binding site" evidence="4">
    <location>
        <position position="491"/>
    </location>
    <ligand>
        <name>Mg(2+)</name>
        <dbReference type="ChEBI" id="CHEBI:18420"/>
        <note>shared with alpha subunit</note>
    </ligand>
</feature>
<evidence type="ECO:0000256" key="5">
    <source>
        <dbReference type="PROSITE-ProRule" id="PRU00209"/>
    </source>
</evidence>
<dbReference type="SMART" id="SM00874">
    <property type="entry name" value="B5"/>
    <property type="match status" value="1"/>
</dbReference>
<keyword evidence="10" id="KW-1185">Reference proteome</keyword>
<keyword evidence="5" id="KW-0820">tRNA-binding</keyword>
<evidence type="ECO:0000259" key="6">
    <source>
        <dbReference type="PROSITE" id="PS50886"/>
    </source>
</evidence>
<dbReference type="InterPro" id="IPR005121">
    <property type="entry name" value="Fdx_antiC-bd"/>
</dbReference>
<comment type="subcellular location">
    <subcellularLocation>
        <location evidence="1 4">Cytoplasm</location>
    </subcellularLocation>
</comment>
<evidence type="ECO:0000259" key="7">
    <source>
        <dbReference type="PROSITE" id="PS51447"/>
    </source>
</evidence>
<dbReference type="Pfam" id="PF03484">
    <property type="entry name" value="B5"/>
    <property type="match status" value="1"/>
</dbReference>
<name>A0ABS6HDI8_9PROT</name>
<dbReference type="InterPro" id="IPR033714">
    <property type="entry name" value="tRNA_bind_bactPheRS"/>
</dbReference>
<dbReference type="EC" id="6.1.1.20" evidence="4"/>
<dbReference type="PROSITE" id="PS51447">
    <property type="entry name" value="FDX_ACB"/>
    <property type="match status" value="1"/>
</dbReference>
<evidence type="ECO:0000256" key="1">
    <source>
        <dbReference type="ARBA" id="ARBA00004496"/>
    </source>
</evidence>
<feature type="domain" description="FDX-ACB" evidence="7">
    <location>
        <begin position="730"/>
        <end position="823"/>
    </location>
</feature>
<dbReference type="SMART" id="SM00896">
    <property type="entry name" value="FDX-ACB"/>
    <property type="match status" value="1"/>
</dbReference>
<evidence type="ECO:0000259" key="8">
    <source>
        <dbReference type="PROSITE" id="PS51483"/>
    </source>
</evidence>
<dbReference type="PANTHER" id="PTHR10947">
    <property type="entry name" value="PHENYLALANYL-TRNA SYNTHETASE BETA CHAIN AND LEUCINE-RICH REPEAT-CONTAINING PROTEIN 47"/>
    <property type="match status" value="1"/>
</dbReference>
<dbReference type="NCBIfam" id="TIGR00472">
    <property type="entry name" value="pheT_bact"/>
    <property type="match status" value="1"/>
</dbReference>
<dbReference type="GO" id="GO:0004826">
    <property type="term" value="F:phenylalanine-tRNA ligase activity"/>
    <property type="evidence" value="ECO:0007669"/>
    <property type="project" value="UniProtKB-EC"/>
</dbReference>
<dbReference type="EMBL" id="JAERQM010000005">
    <property type="protein sequence ID" value="MBU8545738.1"/>
    <property type="molecule type" value="Genomic_DNA"/>
</dbReference>
<dbReference type="Pfam" id="PF01588">
    <property type="entry name" value="tRNA_bind"/>
    <property type="match status" value="1"/>
</dbReference>
<keyword evidence="4" id="KW-0648">Protein biosynthesis</keyword>
<dbReference type="InterPro" id="IPR041616">
    <property type="entry name" value="PheRS_beta_core"/>
</dbReference>
<comment type="catalytic activity">
    <reaction evidence="4">
        <text>tRNA(Phe) + L-phenylalanine + ATP = L-phenylalanyl-tRNA(Phe) + AMP + diphosphate + H(+)</text>
        <dbReference type="Rhea" id="RHEA:19413"/>
        <dbReference type="Rhea" id="RHEA-COMP:9668"/>
        <dbReference type="Rhea" id="RHEA-COMP:9699"/>
        <dbReference type="ChEBI" id="CHEBI:15378"/>
        <dbReference type="ChEBI" id="CHEBI:30616"/>
        <dbReference type="ChEBI" id="CHEBI:33019"/>
        <dbReference type="ChEBI" id="CHEBI:58095"/>
        <dbReference type="ChEBI" id="CHEBI:78442"/>
        <dbReference type="ChEBI" id="CHEBI:78531"/>
        <dbReference type="ChEBI" id="CHEBI:456215"/>
        <dbReference type="EC" id="6.1.1.20"/>
    </reaction>
</comment>
<feature type="binding site" evidence="4">
    <location>
        <position position="487"/>
    </location>
    <ligand>
        <name>Mg(2+)</name>
        <dbReference type="ChEBI" id="CHEBI:18420"/>
        <note>shared with alpha subunit</note>
    </ligand>
</feature>
<proteinExistence type="inferred from homology"/>
<evidence type="ECO:0000256" key="3">
    <source>
        <dbReference type="ARBA" id="ARBA00022884"/>
    </source>
</evidence>
<dbReference type="Proteomes" id="UP000689967">
    <property type="component" value="Unassembled WGS sequence"/>
</dbReference>
<keyword evidence="4" id="KW-0067">ATP-binding</keyword>
<dbReference type="Pfam" id="PF17759">
    <property type="entry name" value="tRNA_synthFbeta"/>
    <property type="match status" value="1"/>
</dbReference>
<reference evidence="9 10" key="1">
    <citation type="submission" date="2021-01" db="EMBL/GenBank/DDBJ databases">
        <title>Roseomonas sp. nov, a bacterium isolated from an oil production mixture in Yumen Oilfield.</title>
        <authorList>
            <person name="Wu D."/>
        </authorList>
    </citation>
    <scope>NUCLEOTIDE SEQUENCE [LARGE SCALE GENOMIC DNA]</scope>
    <source>
        <strain evidence="9 10">ROY-5-3</strain>
    </source>
</reference>
<dbReference type="Pfam" id="PF03147">
    <property type="entry name" value="FDX-ACB"/>
    <property type="match status" value="1"/>
</dbReference>
<feature type="domain" description="B5" evidence="8">
    <location>
        <begin position="400"/>
        <end position="503"/>
    </location>
</feature>
<dbReference type="Pfam" id="PF03483">
    <property type="entry name" value="B3_4"/>
    <property type="match status" value="1"/>
</dbReference>
<dbReference type="InterPro" id="IPR005146">
    <property type="entry name" value="B3/B4_tRNA-bd"/>
</dbReference>
<keyword evidence="4 9" id="KW-0436">Ligase</keyword>
<gene>
    <name evidence="4" type="primary">pheT</name>
    <name evidence="9" type="ORF">JJQ90_18590</name>
</gene>
<comment type="caution">
    <text evidence="9">The sequence shown here is derived from an EMBL/GenBank/DDBJ whole genome shotgun (WGS) entry which is preliminary data.</text>
</comment>
<keyword evidence="4" id="KW-0479">Metal-binding</keyword>
<dbReference type="InterPro" id="IPR002547">
    <property type="entry name" value="tRNA-bd_dom"/>
</dbReference>
<evidence type="ECO:0000256" key="4">
    <source>
        <dbReference type="HAMAP-Rule" id="MF_00283"/>
    </source>
</evidence>
<dbReference type="CDD" id="cd00769">
    <property type="entry name" value="PheRS_beta_core"/>
    <property type="match status" value="1"/>
</dbReference>
<evidence type="ECO:0000256" key="2">
    <source>
        <dbReference type="ARBA" id="ARBA00022490"/>
    </source>
</evidence>
<comment type="similarity">
    <text evidence="4">Belongs to the phenylalanyl-tRNA synthetase beta subunit family. Type 1 subfamily.</text>
</comment>
<keyword evidence="4" id="KW-0460">Magnesium</keyword>
<keyword evidence="2 4" id="KW-0963">Cytoplasm</keyword>
<dbReference type="RefSeq" id="WP_216877735.1">
    <property type="nucleotide sequence ID" value="NZ_JAERQM010000005.1"/>
</dbReference>
<dbReference type="InterPro" id="IPR004532">
    <property type="entry name" value="Phe-tRNA-ligase_IIc_bsu_bact"/>
</dbReference>